<protein>
    <recommendedName>
        <fullName evidence="2">DUF7702 domain-containing protein</fullName>
    </recommendedName>
</protein>
<feature type="transmembrane region" description="Helical" evidence="1">
    <location>
        <begin position="182"/>
        <end position="203"/>
    </location>
</feature>
<keyword evidence="1" id="KW-1133">Transmembrane helix</keyword>
<keyword evidence="1" id="KW-0812">Transmembrane</keyword>
<evidence type="ECO:0000313" key="4">
    <source>
        <dbReference type="Proteomes" id="UP000076727"/>
    </source>
</evidence>
<feature type="transmembrane region" description="Helical" evidence="1">
    <location>
        <begin position="39"/>
        <end position="60"/>
    </location>
</feature>
<keyword evidence="1" id="KW-0472">Membrane</keyword>
<keyword evidence="4" id="KW-1185">Reference proteome</keyword>
<gene>
    <name evidence="3" type="ORF">DAEQUDRAFT_812672</name>
</gene>
<name>A0A165P081_9APHY</name>
<organism evidence="3 4">
    <name type="scientific">Daedalea quercina L-15889</name>
    <dbReference type="NCBI Taxonomy" id="1314783"/>
    <lineage>
        <taxon>Eukaryota</taxon>
        <taxon>Fungi</taxon>
        <taxon>Dikarya</taxon>
        <taxon>Basidiomycota</taxon>
        <taxon>Agaricomycotina</taxon>
        <taxon>Agaricomycetes</taxon>
        <taxon>Polyporales</taxon>
        <taxon>Fomitopsis</taxon>
    </lineage>
</organism>
<dbReference type="Pfam" id="PF24800">
    <property type="entry name" value="DUF7702"/>
    <property type="match status" value="1"/>
</dbReference>
<dbReference type="OrthoDB" id="2560628at2759"/>
<dbReference type="AlphaFoldDB" id="A0A165P081"/>
<feature type="transmembrane region" description="Helical" evidence="1">
    <location>
        <begin position="72"/>
        <end position="101"/>
    </location>
</feature>
<dbReference type="PANTHER" id="PTHR42109:SF2">
    <property type="entry name" value="INTEGRAL MEMBRANE PROTEIN"/>
    <property type="match status" value="1"/>
</dbReference>
<dbReference type="EMBL" id="KV429074">
    <property type="protein sequence ID" value="KZT67599.1"/>
    <property type="molecule type" value="Genomic_DNA"/>
</dbReference>
<proteinExistence type="predicted"/>
<reference evidence="3 4" key="1">
    <citation type="journal article" date="2016" name="Mol. Biol. Evol.">
        <title>Comparative Genomics of Early-Diverging Mushroom-Forming Fungi Provides Insights into the Origins of Lignocellulose Decay Capabilities.</title>
        <authorList>
            <person name="Nagy L.G."/>
            <person name="Riley R."/>
            <person name="Tritt A."/>
            <person name="Adam C."/>
            <person name="Daum C."/>
            <person name="Floudas D."/>
            <person name="Sun H."/>
            <person name="Yadav J.S."/>
            <person name="Pangilinan J."/>
            <person name="Larsson K.H."/>
            <person name="Matsuura K."/>
            <person name="Barry K."/>
            <person name="Labutti K."/>
            <person name="Kuo R."/>
            <person name="Ohm R.A."/>
            <person name="Bhattacharya S.S."/>
            <person name="Shirouzu T."/>
            <person name="Yoshinaga Y."/>
            <person name="Martin F.M."/>
            <person name="Grigoriev I.V."/>
            <person name="Hibbett D.S."/>
        </authorList>
    </citation>
    <scope>NUCLEOTIDE SEQUENCE [LARGE SCALE GENOMIC DNA]</scope>
    <source>
        <strain evidence="3 4">L-15889</strain>
    </source>
</reference>
<feature type="transmembrane region" description="Helical" evidence="1">
    <location>
        <begin position="12"/>
        <end position="32"/>
    </location>
</feature>
<dbReference type="STRING" id="1314783.A0A165P081"/>
<dbReference type="InterPro" id="IPR056119">
    <property type="entry name" value="DUF7702"/>
</dbReference>
<feature type="domain" description="DUF7702" evidence="2">
    <location>
        <begin position="5"/>
        <end position="264"/>
    </location>
</feature>
<feature type="transmembrane region" description="Helical" evidence="1">
    <location>
        <begin position="113"/>
        <end position="130"/>
    </location>
</feature>
<dbReference type="Proteomes" id="UP000076727">
    <property type="component" value="Unassembled WGS sequence"/>
</dbReference>
<evidence type="ECO:0000259" key="2">
    <source>
        <dbReference type="Pfam" id="PF24800"/>
    </source>
</evidence>
<accession>A0A165P081</accession>
<feature type="transmembrane region" description="Helical" evidence="1">
    <location>
        <begin position="238"/>
        <end position="259"/>
    </location>
</feature>
<sequence>MTAHLDNRGDIAIAEIIAYVPVLIASVFLVVRYGVARELGWVLLLTLSLVRIIGGATLIASQQDPSNVTLDVVASILVAAGVSPLLLATLGFIGTVCQYTLDNDPRLVRGLQLMSLLSMIALILAIVGGVDVGNAKTQADLSEGTKLRHVGAIFFVVLFVLIFLFHLLCWMNMRQIMKARRMLLASISFALPFLAVRVVYTVLSAYAPPTRTISASGEVENATSNSPLAKFNPTTGSWVIYLFMSVLMEYCAVLVYVAAGTRLQLDDITDYVKSATVDFEQERYNMAAEYGPKDVSWER</sequence>
<evidence type="ECO:0000313" key="3">
    <source>
        <dbReference type="EMBL" id="KZT67599.1"/>
    </source>
</evidence>
<evidence type="ECO:0000256" key="1">
    <source>
        <dbReference type="SAM" id="Phobius"/>
    </source>
</evidence>
<dbReference type="PANTHER" id="PTHR42109">
    <property type="entry name" value="UNPLACED GENOMIC SCAFFOLD UM_SCAF_CONTIG_1.265, WHOLE GENOME SHOTGUN SEQUENCE"/>
    <property type="match status" value="1"/>
</dbReference>
<feature type="transmembrane region" description="Helical" evidence="1">
    <location>
        <begin position="150"/>
        <end position="170"/>
    </location>
</feature>